<keyword evidence="3" id="KW-1185">Reference proteome</keyword>
<protein>
    <submittedName>
        <fullName evidence="2">Uncharacterized protein</fullName>
    </submittedName>
</protein>
<feature type="region of interest" description="Disordered" evidence="1">
    <location>
        <begin position="1"/>
        <end position="25"/>
    </location>
</feature>
<evidence type="ECO:0000313" key="2">
    <source>
        <dbReference type="EMBL" id="CAI9160908.1"/>
    </source>
</evidence>
<evidence type="ECO:0000313" key="3">
    <source>
        <dbReference type="Proteomes" id="UP001176941"/>
    </source>
</evidence>
<name>A0ABN8YKG4_RANTA</name>
<evidence type="ECO:0000256" key="1">
    <source>
        <dbReference type="SAM" id="MobiDB-lite"/>
    </source>
</evidence>
<feature type="region of interest" description="Disordered" evidence="1">
    <location>
        <begin position="54"/>
        <end position="96"/>
    </location>
</feature>
<accession>A0ABN8YKG4</accession>
<gene>
    <name evidence="2" type="ORF">MRATA1EN1_LOCUS9870</name>
</gene>
<dbReference type="Proteomes" id="UP001176941">
    <property type="component" value="Chromosome 2"/>
</dbReference>
<organism evidence="2 3">
    <name type="scientific">Rangifer tarandus platyrhynchus</name>
    <name type="common">Svalbard reindeer</name>
    <dbReference type="NCBI Taxonomy" id="3082113"/>
    <lineage>
        <taxon>Eukaryota</taxon>
        <taxon>Metazoa</taxon>
        <taxon>Chordata</taxon>
        <taxon>Craniata</taxon>
        <taxon>Vertebrata</taxon>
        <taxon>Euteleostomi</taxon>
        <taxon>Mammalia</taxon>
        <taxon>Eutheria</taxon>
        <taxon>Laurasiatheria</taxon>
        <taxon>Artiodactyla</taxon>
        <taxon>Ruminantia</taxon>
        <taxon>Pecora</taxon>
        <taxon>Cervidae</taxon>
        <taxon>Odocoileinae</taxon>
        <taxon>Rangifer</taxon>
    </lineage>
</organism>
<reference evidence="2" key="1">
    <citation type="submission" date="2023-04" db="EMBL/GenBank/DDBJ databases">
        <authorList>
            <consortium name="ELIXIR-Norway"/>
        </authorList>
    </citation>
    <scope>NUCLEOTIDE SEQUENCE [LARGE SCALE GENOMIC DNA]</scope>
</reference>
<dbReference type="EMBL" id="OX459938">
    <property type="protein sequence ID" value="CAI9160908.1"/>
    <property type="molecule type" value="Genomic_DNA"/>
</dbReference>
<feature type="region of interest" description="Disordered" evidence="1">
    <location>
        <begin position="115"/>
        <end position="134"/>
    </location>
</feature>
<sequence length="162" mass="17465">MPSAPGSASGVVFASGPRGGAPRANGHWGADMLGCQEDFITGPQCPQITLAELGQGGPLPWSLVTTSRSERQISDNAVAEAAHKDPSSPPSQYQGRRVAVHRVKLCRELQKYAPSTHTAKLANTTKQDPDNQQRAMIARDTSSFREEGRKLEFQEPAVMRLA</sequence>
<proteinExistence type="predicted"/>